<proteinExistence type="predicted"/>
<protein>
    <recommendedName>
        <fullName evidence="3">Reverse transcriptase Ty1/copia-type domain-containing protein</fullName>
    </recommendedName>
</protein>
<sequence length="96" mass="10710">MSSLSSIQILKTIYEAFDHFGWRQVMINEIQELASLPSRKKNVGCRKVCASKVGPNVANGYTQTYGLDYDDSFSPIPNIDFVHLFLAMAASSLIIH</sequence>
<dbReference type="OrthoDB" id="7473114at2759"/>
<reference evidence="1" key="1">
    <citation type="submission" date="2018-05" db="EMBL/GenBank/DDBJ databases">
        <title>Draft genome of Mucuna pruriens seed.</title>
        <authorList>
            <person name="Nnadi N.E."/>
            <person name="Vos R."/>
            <person name="Hasami M.H."/>
            <person name="Devisetty U.K."/>
            <person name="Aguiy J.C."/>
        </authorList>
    </citation>
    <scope>NUCLEOTIDE SEQUENCE [LARGE SCALE GENOMIC DNA]</scope>
    <source>
        <strain evidence="1">JCA_2017</strain>
    </source>
</reference>
<comment type="caution">
    <text evidence="1">The sequence shown here is derived from an EMBL/GenBank/DDBJ whole genome shotgun (WGS) entry which is preliminary data.</text>
</comment>
<name>A0A371G6I8_MUCPR</name>
<organism evidence="1 2">
    <name type="scientific">Mucuna pruriens</name>
    <name type="common">Velvet bean</name>
    <name type="synonym">Dolichos pruriens</name>
    <dbReference type="NCBI Taxonomy" id="157652"/>
    <lineage>
        <taxon>Eukaryota</taxon>
        <taxon>Viridiplantae</taxon>
        <taxon>Streptophyta</taxon>
        <taxon>Embryophyta</taxon>
        <taxon>Tracheophyta</taxon>
        <taxon>Spermatophyta</taxon>
        <taxon>Magnoliopsida</taxon>
        <taxon>eudicotyledons</taxon>
        <taxon>Gunneridae</taxon>
        <taxon>Pentapetalae</taxon>
        <taxon>rosids</taxon>
        <taxon>fabids</taxon>
        <taxon>Fabales</taxon>
        <taxon>Fabaceae</taxon>
        <taxon>Papilionoideae</taxon>
        <taxon>50 kb inversion clade</taxon>
        <taxon>NPAAA clade</taxon>
        <taxon>indigoferoid/millettioid clade</taxon>
        <taxon>Phaseoleae</taxon>
        <taxon>Mucuna</taxon>
    </lineage>
</organism>
<feature type="non-terminal residue" evidence="1">
    <location>
        <position position="1"/>
    </location>
</feature>
<dbReference type="EMBL" id="QJKJ01006590">
    <property type="protein sequence ID" value="RDX86182.1"/>
    <property type="molecule type" value="Genomic_DNA"/>
</dbReference>
<accession>A0A371G6I8</accession>
<evidence type="ECO:0000313" key="2">
    <source>
        <dbReference type="Proteomes" id="UP000257109"/>
    </source>
</evidence>
<evidence type="ECO:0008006" key="3">
    <source>
        <dbReference type="Google" id="ProtNLM"/>
    </source>
</evidence>
<keyword evidence="2" id="KW-1185">Reference proteome</keyword>
<gene>
    <name evidence="1" type="ORF">CR513_32532</name>
</gene>
<dbReference type="AlphaFoldDB" id="A0A371G6I8"/>
<evidence type="ECO:0000313" key="1">
    <source>
        <dbReference type="EMBL" id="RDX86182.1"/>
    </source>
</evidence>
<dbReference type="Proteomes" id="UP000257109">
    <property type="component" value="Unassembled WGS sequence"/>
</dbReference>